<evidence type="ECO:0000256" key="6">
    <source>
        <dbReference type="ARBA" id="ARBA00022968"/>
    </source>
</evidence>
<comment type="similarity">
    <text evidence="2 16">Belongs to the glycosyl hydrolase 5 (cellulase A) family.</text>
</comment>
<dbReference type="GO" id="GO:0071555">
    <property type="term" value="P:cell wall organization"/>
    <property type="evidence" value="ECO:0007669"/>
    <property type="project" value="UniProtKB-KW"/>
</dbReference>
<dbReference type="InterPro" id="IPR001547">
    <property type="entry name" value="Glyco_hydro_5"/>
</dbReference>
<name>A0A976FN57_BRELC</name>
<evidence type="ECO:0000256" key="5">
    <source>
        <dbReference type="ARBA" id="ARBA00022801"/>
    </source>
</evidence>
<gene>
    <name evidence="18" type="ORF">CCR75_006252</name>
</gene>
<evidence type="ECO:0000313" key="18">
    <source>
        <dbReference type="EMBL" id="TDH69937.1"/>
    </source>
</evidence>
<dbReference type="EC" id="3.2.1.58" evidence="14"/>
<keyword evidence="3" id="KW-1003">Cell membrane</keyword>
<dbReference type="GO" id="GO:0004338">
    <property type="term" value="F:glucan exo-1,3-beta-glucosidase activity"/>
    <property type="evidence" value="ECO:0007669"/>
    <property type="project" value="UniProtKB-EC"/>
</dbReference>
<evidence type="ECO:0000256" key="13">
    <source>
        <dbReference type="ARBA" id="ARBA00037126"/>
    </source>
</evidence>
<dbReference type="Proteomes" id="UP000294530">
    <property type="component" value="Unassembled WGS sequence"/>
</dbReference>
<comment type="function">
    <text evidence="13">Glucosidase involved in the degradation of cellulosic biomass. Active on lichenan.</text>
</comment>
<evidence type="ECO:0000256" key="3">
    <source>
        <dbReference type="ARBA" id="ARBA00022475"/>
    </source>
</evidence>
<dbReference type="RefSeq" id="XP_067819436.1">
    <property type="nucleotide sequence ID" value="XM_067964322.1"/>
</dbReference>
<feature type="domain" description="Glycoside hydrolase family 5" evidence="17">
    <location>
        <begin position="39"/>
        <end position="148"/>
    </location>
</feature>
<dbReference type="GO" id="GO:0005576">
    <property type="term" value="C:extracellular region"/>
    <property type="evidence" value="ECO:0007669"/>
    <property type="project" value="TreeGrafter"/>
</dbReference>
<dbReference type="InterPro" id="IPR050386">
    <property type="entry name" value="Glycosyl_hydrolase_5"/>
</dbReference>
<protein>
    <recommendedName>
        <fullName evidence="14">glucan 1,3-beta-glucosidase</fullName>
        <ecNumber evidence="14">3.2.1.58</ecNumber>
    </recommendedName>
    <alternativeName>
        <fullName evidence="15">Exo-1,3-beta-glucanase D</fullName>
    </alternativeName>
</protein>
<evidence type="ECO:0000256" key="15">
    <source>
        <dbReference type="ARBA" id="ARBA00041260"/>
    </source>
</evidence>
<keyword evidence="8" id="KW-0472">Membrane</keyword>
<dbReference type="KEGG" id="blac:94349993"/>
<dbReference type="Pfam" id="PF00150">
    <property type="entry name" value="Cellulase"/>
    <property type="match status" value="1"/>
</dbReference>
<dbReference type="OrthoDB" id="1887033at2759"/>
<dbReference type="AlphaFoldDB" id="A0A976FN57"/>
<evidence type="ECO:0000256" key="2">
    <source>
        <dbReference type="ARBA" id="ARBA00005641"/>
    </source>
</evidence>
<evidence type="ECO:0000256" key="9">
    <source>
        <dbReference type="ARBA" id="ARBA00023180"/>
    </source>
</evidence>
<keyword evidence="7" id="KW-1133">Transmembrane helix</keyword>
<evidence type="ECO:0000313" key="19">
    <source>
        <dbReference type="Proteomes" id="UP000294530"/>
    </source>
</evidence>
<evidence type="ECO:0000256" key="7">
    <source>
        <dbReference type="ARBA" id="ARBA00022989"/>
    </source>
</evidence>
<dbReference type="GO" id="GO:0005886">
    <property type="term" value="C:plasma membrane"/>
    <property type="evidence" value="ECO:0007669"/>
    <property type="project" value="UniProtKB-SubCell"/>
</dbReference>
<evidence type="ECO:0000259" key="17">
    <source>
        <dbReference type="Pfam" id="PF00150"/>
    </source>
</evidence>
<organism evidence="18 19">
    <name type="scientific">Bremia lactucae</name>
    <name type="common">Lettuce downy mildew</name>
    <dbReference type="NCBI Taxonomy" id="4779"/>
    <lineage>
        <taxon>Eukaryota</taxon>
        <taxon>Sar</taxon>
        <taxon>Stramenopiles</taxon>
        <taxon>Oomycota</taxon>
        <taxon>Peronosporomycetes</taxon>
        <taxon>Peronosporales</taxon>
        <taxon>Peronosporaceae</taxon>
        <taxon>Bremia</taxon>
    </lineage>
</organism>
<dbReference type="PROSITE" id="PS00659">
    <property type="entry name" value="GLYCOSYL_HYDROL_F5"/>
    <property type="match status" value="1"/>
</dbReference>
<dbReference type="GeneID" id="94349993"/>
<evidence type="ECO:0000256" key="16">
    <source>
        <dbReference type="RuleBase" id="RU361153"/>
    </source>
</evidence>
<evidence type="ECO:0000256" key="8">
    <source>
        <dbReference type="ARBA" id="ARBA00023136"/>
    </source>
</evidence>
<evidence type="ECO:0000256" key="1">
    <source>
        <dbReference type="ARBA" id="ARBA00004401"/>
    </source>
</evidence>
<dbReference type="GO" id="GO:0009251">
    <property type="term" value="P:glucan catabolic process"/>
    <property type="evidence" value="ECO:0007669"/>
    <property type="project" value="TreeGrafter"/>
</dbReference>
<dbReference type="InterPro" id="IPR017853">
    <property type="entry name" value="GH"/>
</dbReference>
<dbReference type="InterPro" id="IPR018087">
    <property type="entry name" value="Glyco_hydro_5_CS"/>
</dbReference>
<keyword evidence="9" id="KW-0325">Glycoprotein</keyword>
<dbReference type="GO" id="GO:0009986">
    <property type="term" value="C:cell surface"/>
    <property type="evidence" value="ECO:0007669"/>
    <property type="project" value="TreeGrafter"/>
</dbReference>
<evidence type="ECO:0000256" key="12">
    <source>
        <dbReference type="ARBA" id="ARBA00036824"/>
    </source>
</evidence>
<sequence>MVNVNAAKESQNGMDHSLPSVAGRSFWSSNPANVDNTITLVRYFADRYKDEGAFLGLGLLNEPFGNTTRKVLYDYYKRAYQSIRATGNDCVLTVAPMLLEQDAHIFWNFMLPPAYSNVWVEWHPYFRWGVDNVADEVLVNTSVKIEFQFKLTRWNSRPCHNRLYLGKWSFATNNKFQNYRDLFYEFAAAQLKVLNQAEGG</sequence>
<keyword evidence="19" id="KW-1185">Reference proteome</keyword>
<proteinExistence type="inferred from homology"/>
<evidence type="ECO:0000256" key="11">
    <source>
        <dbReference type="ARBA" id="ARBA00023316"/>
    </source>
</evidence>
<keyword evidence="11" id="KW-0961">Cell wall biogenesis/degradation</keyword>
<evidence type="ECO:0000256" key="10">
    <source>
        <dbReference type="ARBA" id="ARBA00023295"/>
    </source>
</evidence>
<dbReference type="PANTHER" id="PTHR31297:SF34">
    <property type="entry name" value="GLUCAN 1,3-BETA-GLUCOSIDASE 2"/>
    <property type="match status" value="1"/>
</dbReference>
<comment type="subcellular location">
    <subcellularLocation>
        <location evidence="1">Cell membrane</location>
        <topology evidence="1">Single-pass type II membrane protein</topology>
    </subcellularLocation>
</comment>
<evidence type="ECO:0000256" key="14">
    <source>
        <dbReference type="ARBA" id="ARBA00038929"/>
    </source>
</evidence>
<dbReference type="PANTHER" id="PTHR31297">
    <property type="entry name" value="GLUCAN ENDO-1,6-BETA-GLUCOSIDASE B"/>
    <property type="match status" value="1"/>
</dbReference>
<keyword evidence="5 16" id="KW-0378">Hydrolase</keyword>
<dbReference type="SUPFAM" id="SSF51445">
    <property type="entry name" value="(Trans)glycosidases"/>
    <property type="match status" value="1"/>
</dbReference>
<accession>A0A976FN57</accession>
<dbReference type="Gene3D" id="3.20.20.80">
    <property type="entry name" value="Glycosidases"/>
    <property type="match status" value="1"/>
</dbReference>
<comment type="caution">
    <text evidence="18">The sequence shown here is derived from an EMBL/GenBank/DDBJ whole genome shotgun (WGS) entry which is preliminary data.</text>
</comment>
<keyword evidence="6" id="KW-0735">Signal-anchor</keyword>
<keyword evidence="10 16" id="KW-0326">Glycosidase</keyword>
<evidence type="ECO:0000256" key="4">
    <source>
        <dbReference type="ARBA" id="ARBA00022692"/>
    </source>
</evidence>
<dbReference type="EMBL" id="SHOA02000008">
    <property type="protein sequence ID" value="TDH69937.1"/>
    <property type="molecule type" value="Genomic_DNA"/>
</dbReference>
<reference evidence="18 19" key="1">
    <citation type="journal article" date="2021" name="Genome Biol.">
        <title>AFLAP: assembly-free linkage analysis pipeline using k-mers from genome sequencing data.</title>
        <authorList>
            <person name="Fletcher K."/>
            <person name="Zhang L."/>
            <person name="Gil J."/>
            <person name="Han R."/>
            <person name="Cavanaugh K."/>
            <person name="Michelmore R."/>
        </authorList>
    </citation>
    <scope>NUCLEOTIDE SEQUENCE [LARGE SCALE GENOMIC DNA]</scope>
    <source>
        <strain evidence="18 19">SF5</strain>
    </source>
</reference>
<comment type="catalytic activity">
    <reaction evidence="12">
        <text>Successive hydrolysis of beta-D-glucose units from the non-reducing ends of (1-&gt;3)-beta-D-glucans, releasing alpha-glucose.</text>
        <dbReference type="EC" id="3.2.1.58"/>
    </reaction>
</comment>
<keyword evidence="4" id="KW-0812">Transmembrane</keyword>